<organism evidence="2 3">
    <name type="scientific">Desulfarculus baarsii (strain ATCC 33931 / DSM 2075 / LMG 7858 / VKM B-1802 / 2st14)</name>
    <dbReference type="NCBI Taxonomy" id="644282"/>
    <lineage>
        <taxon>Bacteria</taxon>
        <taxon>Pseudomonadati</taxon>
        <taxon>Thermodesulfobacteriota</taxon>
        <taxon>Desulfarculia</taxon>
        <taxon>Desulfarculales</taxon>
        <taxon>Desulfarculaceae</taxon>
        <taxon>Desulfarculus</taxon>
    </lineage>
</organism>
<dbReference type="KEGG" id="dbr:Deba_1342"/>
<evidence type="ECO:0000313" key="3">
    <source>
        <dbReference type="Proteomes" id="UP000009047"/>
    </source>
</evidence>
<feature type="transmembrane region" description="Helical" evidence="1">
    <location>
        <begin position="12"/>
        <end position="31"/>
    </location>
</feature>
<keyword evidence="1" id="KW-0472">Membrane</keyword>
<dbReference type="HOGENOM" id="CLU_1313742_0_0_7"/>
<gene>
    <name evidence="2" type="ordered locus">Deba_1342</name>
</gene>
<proteinExistence type="predicted"/>
<dbReference type="AlphaFoldDB" id="E1QGL7"/>
<reference evidence="2 3" key="1">
    <citation type="journal article" date="2010" name="Stand. Genomic Sci.">
        <title>Complete genome sequence of Desulfarculus baarsii type strain (2st14).</title>
        <authorList>
            <person name="Sun H."/>
            <person name="Spring S."/>
            <person name="Lapidus A."/>
            <person name="Davenport K."/>
            <person name="Del Rio T.G."/>
            <person name="Tice H."/>
            <person name="Nolan M."/>
            <person name="Copeland A."/>
            <person name="Cheng J.F."/>
            <person name="Lucas S."/>
            <person name="Tapia R."/>
            <person name="Goodwin L."/>
            <person name="Pitluck S."/>
            <person name="Ivanova N."/>
            <person name="Pagani I."/>
            <person name="Mavromatis K."/>
            <person name="Ovchinnikova G."/>
            <person name="Pati A."/>
            <person name="Chen A."/>
            <person name="Palaniappan K."/>
            <person name="Hauser L."/>
            <person name="Chang Y.J."/>
            <person name="Jeffries C.D."/>
            <person name="Detter J.C."/>
            <person name="Han C."/>
            <person name="Rohde M."/>
            <person name="Brambilla E."/>
            <person name="Goker M."/>
            <person name="Woyke T."/>
            <person name="Bristow J."/>
            <person name="Eisen J.A."/>
            <person name="Markowitz V."/>
            <person name="Hugenholtz P."/>
            <person name="Kyrpides N.C."/>
            <person name="Klenk H.P."/>
            <person name="Land M."/>
        </authorList>
    </citation>
    <scope>NUCLEOTIDE SEQUENCE [LARGE SCALE GENOMIC DNA]</scope>
    <source>
        <strain evidence="3">ATCC 33931 / DSM 2075 / LMG 7858 / VKM B-1802 / 2st14</strain>
    </source>
</reference>
<evidence type="ECO:0000256" key="1">
    <source>
        <dbReference type="SAM" id="Phobius"/>
    </source>
</evidence>
<dbReference type="STRING" id="644282.Deba_1342"/>
<dbReference type="Pfam" id="PF07963">
    <property type="entry name" value="N_methyl"/>
    <property type="match status" value="1"/>
</dbReference>
<accession>E1QGL7</accession>
<dbReference type="RefSeq" id="WP_013258163.1">
    <property type="nucleotide sequence ID" value="NC_014365.1"/>
</dbReference>
<keyword evidence="1" id="KW-1133">Transmembrane helix</keyword>
<dbReference type="Proteomes" id="UP000009047">
    <property type="component" value="Chromosome"/>
</dbReference>
<dbReference type="InterPro" id="IPR012902">
    <property type="entry name" value="N_methyl_site"/>
</dbReference>
<keyword evidence="3" id="KW-1185">Reference proteome</keyword>
<dbReference type="NCBIfam" id="TIGR02532">
    <property type="entry name" value="IV_pilin_GFxxxE"/>
    <property type="match status" value="1"/>
</dbReference>
<evidence type="ECO:0000313" key="2">
    <source>
        <dbReference type="EMBL" id="ADK84710.1"/>
    </source>
</evidence>
<protein>
    <recommendedName>
        <fullName evidence="4">General secretion pathway protein J</fullName>
    </recommendedName>
</protein>
<evidence type="ECO:0008006" key="4">
    <source>
        <dbReference type="Google" id="ProtNLM"/>
    </source>
</evidence>
<sequence>MPRHDRHTAGFTLLEFLICLVLASLLIGLLVQAQGFVFRAWRGGDAQVLAQRRLNHCLDVMLGQLGSAAPFRAPGLDGRGLAFHGDGRQVLFATSQAVGGGGLAGLWYVQYRLAGDGDAMRLESRQWPAGRGVWRELSAEWAVATVLLDGLSEARFSFQGRLPGGGVRWRGQWSGRQGELPLAVRLEFVKDGWRRDWQAPLMCGGRRHD</sequence>
<dbReference type="EMBL" id="CP002085">
    <property type="protein sequence ID" value="ADK84710.1"/>
    <property type="molecule type" value="Genomic_DNA"/>
</dbReference>
<keyword evidence="1" id="KW-0812">Transmembrane</keyword>
<name>E1QGL7_DESB2</name>